<gene>
    <name evidence="1" type="ORF">BpHYR1_039565</name>
</gene>
<dbReference type="EMBL" id="REGN01005204">
    <property type="protein sequence ID" value="RNA14386.1"/>
    <property type="molecule type" value="Genomic_DNA"/>
</dbReference>
<evidence type="ECO:0000313" key="1">
    <source>
        <dbReference type="EMBL" id="RNA14386.1"/>
    </source>
</evidence>
<evidence type="ECO:0000313" key="2">
    <source>
        <dbReference type="Proteomes" id="UP000276133"/>
    </source>
</evidence>
<keyword evidence="2" id="KW-1185">Reference proteome</keyword>
<dbReference type="Proteomes" id="UP000276133">
    <property type="component" value="Unassembled WGS sequence"/>
</dbReference>
<dbReference type="AlphaFoldDB" id="A0A3M7QSL8"/>
<reference evidence="1 2" key="1">
    <citation type="journal article" date="2018" name="Sci. Rep.">
        <title>Genomic signatures of local adaptation to the degree of environmental predictability in rotifers.</title>
        <authorList>
            <person name="Franch-Gras L."/>
            <person name="Hahn C."/>
            <person name="Garcia-Roger E.M."/>
            <person name="Carmona M.J."/>
            <person name="Serra M."/>
            <person name="Gomez A."/>
        </authorList>
    </citation>
    <scope>NUCLEOTIDE SEQUENCE [LARGE SCALE GENOMIC DNA]</scope>
    <source>
        <strain evidence="1">HYR1</strain>
    </source>
</reference>
<accession>A0A3M7QSL8</accession>
<organism evidence="1 2">
    <name type="scientific">Brachionus plicatilis</name>
    <name type="common">Marine rotifer</name>
    <name type="synonym">Brachionus muelleri</name>
    <dbReference type="NCBI Taxonomy" id="10195"/>
    <lineage>
        <taxon>Eukaryota</taxon>
        <taxon>Metazoa</taxon>
        <taxon>Spiralia</taxon>
        <taxon>Gnathifera</taxon>
        <taxon>Rotifera</taxon>
        <taxon>Eurotatoria</taxon>
        <taxon>Monogononta</taxon>
        <taxon>Pseudotrocha</taxon>
        <taxon>Ploima</taxon>
        <taxon>Brachionidae</taxon>
        <taxon>Brachionus</taxon>
    </lineage>
</organism>
<comment type="caution">
    <text evidence="1">The sequence shown here is derived from an EMBL/GenBank/DDBJ whole genome shotgun (WGS) entry which is preliminary data.</text>
</comment>
<protein>
    <submittedName>
        <fullName evidence="1">Uncharacterized protein</fullName>
    </submittedName>
</protein>
<name>A0A3M7QSL8_BRAPC</name>
<proteinExistence type="predicted"/>
<sequence>MKNFCSICSISICRGRDQLGLACVCATLSWLILMHKITKCDCFTSNGISRNTFSLIPFLEYPFPSIRRCNSLGISNKLGIQIMSEKQKKLY</sequence>